<protein>
    <submittedName>
        <fullName evidence="2">GNAT family protein</fullName>
        <ecNumber evidence="2">2.-.-.-</ecNumber>
    </submittedName>
</protein>
<evidence type="ECO:0000259" key="1">
    <source>
        <dbReference type="PROSITE" id="PS51186"/>
    </source>
</evidence>
<dbReference type="GO" id="GO:0016740">
    <property type="term" value="F:transferase activity"/>
    <property type="evidence" value="ECO:0007669"/>
    <property type="project" value="UniProtKB-KW"/>
</dbReference>
<accession>A0ABU3NNA0</accession>
<dbReference type="SUPFAM" id="SSF55729">
    <property type="entry name" value="Acyl-CoA N-acyltransferases (Nat)"/>
    <property type="match status" value="1"/>
</dbReference>
<proteinExistence type="predicted"/>
<dbReference type="EMBL" id="JAUHMF010000002">
    <property type="protein sequence ID" value="MDT8898321.1"/>
    <property type="molecule type" value="Genomic_DNA"/>
</dbReference>
<dbReference type="InterPro" id="IPR016181">
    <property type="entry name" value="Acyl_CoA_acyltransferase"/>
</dbReference>
<feature type="domain" description="N-acetyltransferase" evidence="1">
    <location>
        <begin position="7"/>
        <end position="173"/>
    </location>
</feature>
<evidence type="ECO:0000313" key="2">
    <source>
        <dbReference type="EMBL" id="MDT8898321.1"/>
    </source>
</evidence>
<keyword evidence="2" id="KW-0808">Transferase</keyword>
<evidence type="ECO:0000313" key="3">
    <source>
        <dbReference type="Proteomes" id="UP001254165"/>
    </source>
</evidence>
<dbReference type="RefSeq" id="WP_315624980.1">
    <property type="nucleotide sequence ID" value="NZ_JAUHMF010000002.1"/>
</dbReference>
<dbReference type="InterPro" id="IPR000182">
    <property type="entry name" value="GNAT_dom"/>
</dbReference>
<dbReference type="Proteomes" id="UP001254165">
    <property type="component" value="Unassembled WGS sequence"/>
</dbReference>
<keyword evidence="3" id="KW-1185">Reference proteome</keyword>
<dbReference type="Gene3D" id="3.40.630.30">
    <property type="match status" value="1"/>
</dbReference>
<dbReference type="PANTHER" id="PTHR43415">
    <property type="entry name" value="SPERMIDINE N(1)-ACETYLTRANSFERASE"/>
    <property type="match status" value="1"/>
</dbReference>
<name>A0ABU3NNA0_9CHLR</name>
<sequence>MIVGQGIRLRAIEREDLPRFVAWMNDPEVRQGLNLIYPLSMAQEERWFEQMLQRHPAEQVLGIEVEIGGVWTLIGTCGLHNVDWVNRQAELGISIGDKAFWNRGYGRRAVGLLLRHAFNTLNLNRVYLRVYETNPRAIRAYEHAGFTLEGRLRQARFQNGRYVDELIMSVLRSEWQDVED</sequence>
<dbReference type="EC" id="2.-.-.-" evidence="2"/>
<organism evidence="2 3">
    <name type="scientific">Thermanaerothrix solaris</name>
    <dbReference type="NCBI Taxonomy" id="3058434"/>
    <lineage>
        <taxon>Bacteria</taxon>
        <taxon>Bacillati</taxon>
        <taxon>Chloroflexota</taxon>
        <taxon>Anaerolineae</taxon>
        <taxon>Anaerolineales</taxon>
        <taxon>Anaerolineaceae</taxon>
        <taxon>Thermanaerothrix</taxon>
    </lineage>
</organism>
<reference evidence="2 3" key="1">
    <citation type="submission" date="2023-07" db="EMBL/GenBank/DDBJ databases">
        <title>Novel species of Thermanaerothrix with wide hydrolytic capabilities.</title>
        <authorList>
            <person name="Zayulina K.S."/>
            <person name="Podosokorskaya O.A."/>
            <person name="Elcheninov A.G."/>
        </authorList>
    </citation>
    <scope>NUCLEOTIDE SEQUENCE [LARGE SCALE GENOMIC DNA]</scope>
    <source>
        <strain evidence="2 3">4228-RoL</strain>
    </source>
</reference>
<comment type="caution">
    <text evidence="2">The sequence shown here is derived from an EMBL/GenBank/DDBJ whole genome shotgun (WGS) entry which is preliminary data.</text>
</comment>
<dbReference type="Pfam" id="PF13302">
    <property type="entry name" value="Acetyltransf_3"/>
    <property type="match status" value="1"/>
</dbReference>
<gene>
    <name evidence="2" type="ORF">QYE77_08575</name>
</gene>
<dbReference type="PANTHER" id="PTHR43415:SF3">
    <property type="entry name" value="GNAT-FAMILY ACETYLTRANSFERASE"/>
    <property type="match status" value="1"/>
</dbReference>
<dbReference type="PROSITE" id="PS51186">
    <property type="entry name" value="GNAT"/>
    <property type="match status" value="1"/>
</dbReference>